<organism evidence="5 6">
    <name type="scientific">Subtercola lobariae</name>
    <dbReference type="NCBI Taxonomy" id="1588641"/>
    <lineage>
        <taxon>Bacteria</taxon>
        <taxon>Bacillati</taxon>
        <taxon>Actinomycetota</taxon>
        <taxon>Actinomycetes</taxon>
        <taxon>Micrococcales</taxon>
        <taxon>Microbacteriaceae</taxon>
        <taxon>Subtercola</taxon>
    </lineage>
</organism>
<comment type="caution">
    <text evidence="5">The sequence shown here is derived from an EMBL/GenBank/DDBJ whole genome shotgun (WGS) entry which is preliminary data.</text>
</comment>
<dbReference type="Gene3D" id="3.30.9.10">
    <property type="entry name" value="D-Amino Acid Oxidase, subunit A, domain 2"/>
    <property type="match status" value="1"/>
</dbReference>
<keyword evidence="2" id="KW-0285">Flavoprotein</keyword>
<dbReference type="InterPro" id="IPR002938">
    <property type="entry name" value="FAD-bd"/>
</dbReference>
<reference evidence="5 6" key="1">
    <citation type="journal article" date="2014" name="Int. J. Syst. Evol. Microbiol.">
        <title>Complete genome sequence of Corynebacterium casei LMG S-19264T (=DSM 44701T), isolated from a smear-ripened cheese.</title>
        <authorList>
            <consortium name="US DOE Joint Genome Institute (JGI-PGF)"/>
            <person name="Walter F."/>
            <person name="Albersmeier A."/>
            <person name="Kalinowski J."/>
            <person name="Ruckert C."/>
        </authorList>
    </citation>
    <scope>NUCLEOTIDE SEQUENCE [LARGE SCALE GENOMIC DNA]</scope>
    <source>
        <strain evidence="5 6">CGMCC 1.12976</strain>
    </source>
</reference>
<protein>
    <submittedName>
        <fullName evidence="5">Monooxygenase</fullName>
    </submittedName>
</protein>
<evidence type="ECO:0000313" key="6">
    <source>
        <dbReference type="Proteomes" id="UP000598775"/>
    </source>
</evidence>
<dbReference type="AlphaFoldDB" id="A0A917B5X3"/>
<dbReference type="EMBL" id="BMGP01000002">
    <property type="protein sequence ID" value="GGF22180.1"/>
    <property type="molecule type" value="Genomic_DNA"/>
</dbReference>
<accession>A0A917B5X3</accession>
<dbReference type="Proteomes" id="UP000598775">
    <property type="component" value="Unassembled WGS sequence"/>
</dbReference>
<comment type="cofactor">
    <cofactor evidence="1">
        <name>FAD</name>
        <dbReference type="ChEBI" id="CHEBI:57692"/>
    </cofactor>
</comment>
<dbReference type="GO" id="GO:0071949">
    <property type="term" value="F:FAD binding"/>
    <property type="evidence" value="ECO:0007669"/>
    <property type="project" value="InterPro"/>
</dbReference>
<dbReference type="RefSeq" id="WP_188675944.1">
    <property type="nucleotide sequence ID" value="NZ_BMGP01000002.1"/>
</dbReference>
<dbReference type="PANTHER" id="PTHR43004:SF19">
    <property type="entry name" value="BINDING MONOOXYGENASE, PUTATIVE (JCVI)-RELATED"/>
    <property type="match status" value="1"/>
</dbReference>
<evidence type="ECO:0000313" key="5">
    <source>
        <dbReference type="EMBL" id="GGF22180.1"/>
    </source>
</evidence>
<dbReference type="GO" id="GO:0016709">
    <property type="term" value="F:oxidoreductase activity, acting on paired donors, with incorporation or reduction of molecular oxygen, NAD(P)H as one donor, and incorporation of one atom of oxygen"/>
    <property type="evidence" value="ECO:0007669"/>
    <property type="project" value="UniProtKB-ARBA"/>
</dbReference>
<name>A0A917B5X3_9MICO</name>
<keyword evidence="3" id="KW-0274">FAD</keyword>
<keyword evidence="5" id="KW-0560">Oxidoreductase</keyword>
<dbReference type="Gene3D" id="3.50.50.60">
    <property type="entry name" value="FAD/NAD(P)-binding domain"/>
    <property type="match status" value="1"/>
</dbReference>
<keyword evidence="6" id="KW-1185">Reference proteome</keyword>
<evidence type="ECO:0000256" key="2">
    <source>
        <dbReference type="ARBA" id="ARBA00022630"/>
    </source>
</evidence>
<dbReference type="PANTHER" id="PTHR43004">
    <property type="entry name" value="TRK SYSTEM POTASSIUM UPTAKE PROTEIN"/>
    <property type="match status" value="1"/>
</dbReference>
<evidence type="ECO:0000256" key="1">
    <source>
        <dbReference type="ARBA" id="ARBA00001974"/>
    </source>
</evidence>
<dbReference type="InterPro" id="IPR036188">
    <property type="entry name" value="FAD/NAD-bd_sf"/>
</dbReference>
<feature type="domain" description="FAD-binding" evidence="4">
    <location>
        <begin position="27"/>
        <end position="378"/>
    </location>
</feature>
<dbReference type="InterPro" id="IPR050641">
    <property type="entry name" value="RIFMO-like"/>
</dbReference>
<dbReference type="SUPFAM" id="SSF51905">
    <property type="entry name" value="FAD/NAD(P)-binding domain"/>
    <property type="match status" value="1"/>
</dbReference>
<sequence length="588" mass="63185">MSLSSYAGPDKTRVNVVTFPRATPPTDVEVLIVGAGPSGLGTALELQRHGIEVAVVDSATEATLVRAGAAGVSARTVEIFRTWGVAERVRESWTVPPEWNKGNILVTSVVGHVLGGNVPDAFSRRTGSPISREDGVRRPQTVFQQVFLDRLAELDVTVAAGWRVEGLEQDADGVTTTVVDIESGEKRSIRSTYVIGADGSKSTVRNLAGITRTGEYATERHWRYVVRTKGGVPAELGAAPSASNIIFNNDYSGFISAINETDWRAYAGPFALDHVPTEDELISAAKKGFGFDVDLEIVSLTSYFKSTRISDEFVRGRVALVGDAAHVRTPGGNLSEGFGDVANLGWKLAAVLRGFGGERLLASYDEERRIHNWRVADHALERSIANDEALAKIRAIGVPHDDDTSPEAVDLRVQIGAIIARDFAFALGVVFDERYDASSVVVYDAEQFDTDPQWTPSVYVDDARPGHRAPNGAIETGGVTLYGRLGSWPTLFVLNDDTSAVAQFTAAAASRSVPLDVVYLTEPEVRSLYASDYVIVRPDHHVAWRGIGHDFDAAAVIDTIYGRDAAADADADASGASESEKVLEAAEA</sequence>
<dbReference type="Gene3D" id="3.40.30.120">
    <property type="match status" value="1"/>
</dbReference>
<evidence type="ECO:0000259" key="4">
    <source>
        <dbReference type="Pfam" id="PF01494"/>
    </source>
</evidence>
<gene>
    <name evidence="5" type="primary">cadA</name>
    <name evidence="5" type="ORF">GCM10011399_14820</name>
</gene>
<keyword evidence="5" id="KW-0503">Monooxygenase</keyword>
<evidence type="ECO:0000256" key="3">
    <source>
        <dbReference type="ARBA" id="ARBA00022827"/>
    </source>
</evidence>
<dbReference type="Pfam" id="PF21274">
    <property type="entry name" value="Rng_hyd_C"/>
    <property type="match status" value="1"/>
</dbReference>
<proteinExistence type="predicted"/>
<dbReference type="Pfam" id="PF01494">
    <property type="entry name" value="FAD_binding_3"/>
    <property type="match status" value="1"/>
</dbReference>
<dbReference type="PRINTS" id="PR00420">
    <property type="entry name" value="RNGMNOXGNASE"/>
</dbReference>